<feature type="compositionally biased region" description="Basic residues" evidence="1">
    <location>
        <begin position="117"/>
        <end position="132"/>
    </location>
</feature>
<name>A0A080ZGE6_PHYNI</name>
<evidence type="ECO:0000313" key="3">
    <source>
        <dbReference type="Proteomes" id="UP000028582"/>
    </source>
</evidence>
<dbReference type="InterPro" id="IPR028322">
    <property type="entry name" value="PNRC-like_rgn"/>
</dbReference>
<feature type="compositionally biased region" description="Pro residues" evidence="1">
    <location>
        <begin position="240"/>
        <end position="262"/>
    </location>
</feature>
<dbReference type="GO" id="GO:0016071">
    <property type="term" value="P:mRNA metabolic process"/>
    <property type="evidence" value="ECO:0007669"/>
    <property type="project" value="UniProtKB-ARBA"/>
</dbReference>
<reference evidence="2 3" key="1">
    <citation type="submission" date="2013-11" db="EMBL/GenBank/DDBJ databases">
        <title>The Genome Sequence of Phytophthora parasitica P1976.</title>
        <authorList>
            <consortium name="The Broad Institute Genomics Platform"/>
            <person name="Russ C."/>
            <person name="Tyler B."/>
            <person name="Panabieres F."/>
            <person name="Shan W."/>
            <person name="Tripathy S."/>
            <person name="Grunwald N."/>
            <person name="Machado M."/>
            <person name="Johnson C.S."/>
            <person name="Walker B."/>
            <person name="Young S."/>
            <person name="Zeng Q."/>
            <person name="Gargeya S."/>
            <person name="Fitzgerald M."/>
            <person name="Haas B."/>
            <person name="Abouelleil A."/>
            <person name="Allen A.W."/>
            <person name="Alvarado L."/>
            <person name="Arachchi H.M."/>
            <person name="Berlin A.M."/>
            <person name="Chapman S.B."/>
            <person name="Gainer-Dewar J."/>
            <person name="Goldberg J."/>
            <person name="Griggs A."/>
            <person name="Gujja S."/>
            <person name="Hansen M."/>
            <person name="Howarth C."/>
            <person name="Imamovic A."/>
            <person name="Ireland A."/>
            <person name="Larimer J."/>
            <person name="McCowan C."/>
            <person name="Murphy C."/>
            <person name="Pearson M."/>
            <person name="Poon T.W."/>
            <person name="Priest M."/>
            <person name="Roberts A."/>
            <person name="Saif S."/>
            <person name="Shea T."/>
            <person name="Sisk P."/>
            <person name="Sykes S."/>
            <person name="Wortman J."/>
            <person name="Nusbaum C."/>
            <person name="Birren B."/>
        </authorList>
    </citation>
    <scope>NUCLEOTIDE SEQUENCE [LARGE SCALE GENOMIC DNA]</scope>
    <source>
        <strain evidence="2 3">P1976</strain>
    </source>
</reference>
<dbReference type="Pfam" id="PF15365">
    <property type="entry name" value="PNRC"/>
    <property type="match status" value="1"/>
</dbReference>
<feature type="compositionally biased region" description="Pro residues" evidence="1">
    <location>
        <begin position="219"/>
        <end position="233"/>
    </location>
</feature>
<dbReference type="EMBL" id="ANJA01003172">
    <property type="protein sequence ID" value="ETO65707.1"/>
    <property type="molecule type" value="Genomic_DNA"/>
</dbReference>
<gene>
    <name evidence="2" type="ORF">F444_17030</name>
</gene>
<feature type="compositionally biased region" description="Polar residues" evidence="1">
    <location>
        <begin position="94"/>
        <end position="116"/>
    </location>
</feature>
<comment type="caution">
    <text evidence="2">The sequence shown here is derived from an EMBL/GenBank/DDBJ whole genome shotgun (WGS) entry which is preliminary data.</text>
</comment>
<dbReference type="Proteomes" id="UP000028582">
    <property type="component" value="Unassembled WGS sequence"/>
</dbReference>
<feature type="region of interest" description="Disordered" evidence="1">
    <location>
        <begin position="91"/>
        <end position="265"/>
    </location>
</feature>
<sequence>MASRDLVGRPLVPFFDSDDNVNDSLQLAEGDDEHEEMDVDARVWDKELGYFVYPSEKQGVTIANRESRTDSGSKLLLTPSMMLSSSAPEHFNFMTANGNPVQATTDDAPARSSSAKRGSKQKRPNTPGRRRKDKDEGEEASAVNTISSKKGKNKAGNTNSSGNGQQSRNGKQKEQLSASGKWAWSAFQSSPDPTELPMPPFLTKPSGGISNGDNSPRVPKAPAPPLPPTPPPTQHTSVPFAPPLPPGPPPSHPPLPPMPATPPDAQMSIELSMTQDLRRMLNIGGG</sequence>
<feature type="compositionally biased region" description="Polar residues" evidence="1">
    <location>
        <begin position="155"/>
        <end position="169"/>
    </location>
</feature>
<protein>
    <submittedName>
        <fullName evidence="2">Uncharacterized protein</fullName>
    </submittedName>
</protein>
<accession>A0A080ZGE6</accession>
<proteinExistence type="predicted"/>
<evidence type="ECO:0000256" key="1">
    <source>
        <dbReference type="SAM" id="MobiDB-lite"/>
    </source>
</evidence>
<dbReference type="OrthoDB" id="125971at2759"/>
<organism evidence="2 3">
    <name type="scientific">Phytophthora nicotianae P1976</name>
    <dbReference type="NCBI Taxonomy" id="1317066"/>
    <lineage>
        <taxon>Eukaryota</taxon>
        <taxon>Sar</taxon>
        <taxon>Stramenopiles</taxon>
        <taxon>Oomycota</taxon>
        <taxon>Peronosporomycetes</taxon>
        <taxon>Peronosporales</taxon>
        <taxon>Peronosporaceae</taxon>
        <taxon>Phytophthora</taxon>
    </lineage>
</organism>
<evidence type="ECO:0000313" key="2">
    <source>
        <dbReference type="EMBL" id="ETO65707.1"/>
    </source>
</evidence>
<dbReference type="AlphaFoldDB" id="A0A080ZGE6"/>